<protein>
    <submittedName>
        <fullName evidence="1">Uncharacterized protein</fullName>
    </submittedName>
</protein>
<evidence type="ECO:0000313" key="2">
    <source>
        <dbReference type="Proteomes" id="UP000005514"/>
    </source>
</evidence>
<organism evidence="1 2">
    <name type="scientific">Helicobacter pylori Hp H-42</name>
    <dbReference type="NCBI Taxonomy" id="992047"/>
    <lineage>
        <taxon>Bacteria</taxon>
        <taxon>Pseudomonadati</taxon>
        <taxon>Campylobacterota</taxon>
        <taxon>Epsilonproteobacteria</taxon>
        <taxon>Campylobacterales</taxon>
        <taxon>Helicobacteraceae</taxon>
        <taxon>Helicobacter</taxon>
    </lineage>
</organism>
<gene>
    <name evidence="1" type="ORF">HPHPH42_1745</name>
</gene>
<dbReference type="EMBL" id="AKON01000018">
    <property type="protein sequence ID" value="EJB60183.1"/>
    <property type="molecule type" value="Genomic_DNA"/>
</dbReference>
<proteinExistence type="predicted"/>
<comment type="caution">
    <text evidence="1">The sequence shown here is derived from an EMBL/GenBank/DDBJ whole genome shotgun (WGS) entry which is preliminary data.</text>
</comment>
<reference evidence="1 2" key="1">
    <citation type="submission" date="2012-04" db="EMBL/GenBank/DDBJ databases">
        <title>Genome sequence of Helicobacter pylori Hp H-42.</title>
        <authorList>
            <person name="Blanchard T.G."/>
            <person name="Czinn S.J."/>
            <person name="McCracken C."/>
            <person name="Abolude K."/>
            <person name="Maroo A."/>
            <person name="Santana-Cruz I."/>
            <person name="Tallon L.J."/>
            <person name="Ficke F.W.F."/>
        </authorList>
    </citation>
    <scope>NUCLEOTIDE SEQUENCE [LARGE SCALE GENOMIC DNA]</scope>
    <source>
        <strain evidence="1 2">Hp H-42</strain>
    </source>
</reference>
<dbReference type="Proteomes" id="UP000005514">
    <property type="component" value="Unassembled WGS sequence"/>
</dbReference>
<accession>A0AB33XFJ7</accession>
<sequence length="39" mass="4562">MLTANRLVILMSSRAKNFLTQAFKIPPTFKPYYLFLPTK</sequence>
<evidence type="ECO:0000313" key="1">
    <source>
        <dbReference type="EMBL" id="EJB60183.1"/>
    </source>
</evidence>
<dbReference type="AlphaFoldDB" id="A0AB33XFJ7"/>
<name>A0AB33XFJ7_HELPX</name>